<dbReference type="PROSITE" id="PS01238">
    <property type="entry name" value="GDA1_CD39_NTPASE"/>
    <property type="match status" value="1"/>
</dbReference>
<keyword evidence="8" id="KW-1185">Reference proteome</keyword>
<dbReference type="GO" id="GO:0045134">
    <property type="term" value="F:UDP phosphatase activity"/>
    <property type="evidence" value="ECO:0007669"/>
    <property type="project" value="TreeGrafter"/>
</dbReference>
<comment type="similarity">
    <text evidence="1 5">Belongs to the GDA1/CD39 NTPase family.</text>
</comment>
<feature type="transmembrane region" description="Helical" evidence="6">
    <location>
        <begin position="466"/>
        <end position="490"/>
    </location>
</feature>
<keyword evidence="6" id="KW-0812">Transmembrane</keyword>
<keyword evidence="4" id="KW-0067">ATP-binding</keyword>
<dbReference type="Ensembl" id="ENSACOT00000012464.1">
    <property type="protein sequence ID" value="ENSACOP00000012034.1"/>
    <property type="gene ID" value="ENSACOG00000008373.1"/>
</dbReference>
<dbReference type="PANTHER" id="PTHR11782:SF117">
    <property type="entry name" value="ECTONUCLEOSIDE TRIPHOSPHATE DIPHOSPHOHYDROLASE 8"/>
    <property type="match status" value="1"/>
</dbReference>
<evidence type="ECO:0008006" key="9">
    <source>
        <dbReference type="Google" id="ProtNLM"/>
    </source>
</evidence>
<reference evidence="7" key="2">
    <citation type="submission" date="2025-09" db="UniProtKB">
        <authorList>
            <consortium name="Ensembl"/>
        </authorList>
    </citation>
    <scope>IDENTIFICATION</scope>
</reference>
<dbReference type="InterPro" id="IPR000407">
    <property type="entry name" value="GDA1_CD39_NTPase"/>
</dbReference>
<dbReference type="AlphaFoldDB" id="A0A8B9FUI1"/>
<dbReference type="GO" id="GO:0004382">
    <property type="term" value="F:GDP phosphatase activity"/>
    <property type="evidence" value="ECO:0007669"/>
    <property type="project" value="TreeGrafter"/>
</dbReference>
<evidence type="ECO:0000256" key="5">
    <source>
        <dbReference type="RuleBase" id="RU003833"/>
    </source>
</evidence>
<feature type="binding site" evidence="4">
    <location>
        <begin position="208"/>
        <end position="212"/>
    </location>
    <ligand>
        <name>ATP</name>
        <dbReference type="ChEBI" id="CHEBI:30616"/>
    </ligand>
</feature>
<evidence type="ECO:0000313" key="8">
    <source>
        <dbReference type="Proteomes" id="UP000694522"/>
    </source>
</evidence>
<evidence type="ECO:0000313" key="7">
    <source>
        <dbReference type="Ensembl" id="ENSACOP00000012034.1"/>
    </source>
</evidence>
<feature type="active site" description="Proton acceptor" evidence="3">
    <location>
        <position position="167"/>
    </location>
</feature>
<sequence length="491" mass="54152">MLTNRKRFTSATVGALVALSIVALVLSLVNIEDVTLPAAVKYGMVFDAGSSHTSLFVYEWDSDKENDTGVVSQTLSCDVHGQGISSYANDPPRAGDSIKECLDKALKVVPAAKQRKVPAYLGATAGMRLLREQNSSAAEQVLAEVAKTMQEYPVAFKGARILTGEEEGAYGWITINYLLDSFTKYSPKAHTWVRPEAASIFGALDLGGASTQISFMPEGSVVNWKEGSKFTLYGYDYSIYTHSYLCYGQNEMLKRLAKELIQQVFHHPCYPTDYNETVSLSSFRTSLCTSQSDPRLGPGDRNVTLEGRGDASGCLAAIKKLFNFSACGQSQDCTFDGIYQPPVRGQFIAFSAFYYNFKFLNLTEGQTLATVRETIGRFCTRSWEDLSASYPEENHQRLPTYCANANYILTLLLDAYKFNETSWNNIIFQMKAGSADVGWTLGYMLNLTNMIPAEAPAWVKGHVPSLWAAAITFIILTLLLGLAALLLLLWV</sequence>
<name>A0A8B9FUI1_9PSIT</name>
<dbReference type="Gene3D" id="3.30.420.40">
    <property type="match status" value="1"/>
</dbReference>
<dbReference type="PANTHER" id="PTHR11782">
    <property type="entry name" value="ADENOSINE/GUANOSINE DIPHOSPHATASE"/>
    <property type="match status" value="1"/>
</dbReference>
<dbReference type="Gene3D" id="3.30.420.150">
    <property type="entry name" value="Exopolyphosphatase. Domain 2"/>
    <property type="match status" value="1"/>
</dbReference>
<dbReference type="Proteomes" id="UP000694522">
    <property type="component" value="Unplaced"/>
</dbReference>
<evidence type="ECO:0000256" key="4">
    <source>
        <dbReference type="PIRSR" id="PIRSR600407-2"/>
    </source>
</evidence>
<organism evidence="7 8">
    <name type="scientific">Amazona collaria</name>
    <name type="common">yellow-billed parrot</name>
    <dbReference type="NCBI Taxonomy" id="241587"/>
    <lineage>
        <taxon>Eukaryota</taxon>
        <taxon>Metazoa</taxon>
        <taxon>Chordata</taxon>
        <taxon>Craniata</taxon>
        <taxon>Vertebrata</taxon>
        <taxon>Euteleostomi</taxon>
        <taxon>Archelosauria</taxon>
        <taxon>Archosauria</taxon>
        <taxon>Dinosauria</taxon>
        <taxon>Saurischia</taxon>
        <taxon>Theropoda</taxon>
        <taxon>Coelurosauria</taxon>
        <taxon>Aves</taxon>
        <taxon>Neognathae</taxon>
        <taxon>Neoaves</taxon>
        <taxon>Telluraves</taxon>
        <taxon>Australaves</taxon>
        <taxon>Psittaciformes</taxon>
        <taxon>Psittacidae</taxon>
        <taxon>Amazona</taxon>
    </lineage>
</organism>
<proteinExistence type="inferred from homology"/>
<dbReference type="GO" id="GO:0005524">
    <property type="term" value="F:ATP binding"/>
    <property type="evidence" value="ECO:0007669"/>
    <property type="project" value="UniProtKB-KW"/>
</dbReference>
<evidence type="ECO:0000256" key="3">
    <source>
        <dbReference type="PIRSR" id="PIRSR600407-1"/>
    </source>
</evidence>
<dbReference type="Pfam" id="PF01150">
    <property type="entry name" value="GDA1_CD39"/>
    <property type="match status" value="1"/>
</dbReference>
<protein>
    <recommendedName>
        <fullName evidence="9">Ectonucleoside triphosphate diphosphohydrolase 8</fullName>
    </recommendedName>
</protein>
<keyword evidence="2 5" id="KW-0378">Hydrolase</keyword>
<dbReference type="GO" id="GO:0017111">
    <property type="term" value="F:ribonucleoside triphosphate phosphatase activity"/>
    <property type="evidence" value="ECO:0007669"/>
    <property type="project" value="TreeGrafter"/>
</dbReference>
<dbReference type="GO" id="GO:0009134">
    <property type="term" value="P:nucleoside diphosphate catabolic process"/>
    <property type="evidence" value="ECO:0007669"/>
    <property type="project" value="TreeGrafter"/>
</dbReference>
<keyword evidence="4" id="KW-0547">Nucleotide-binding</keyword>
<dbReference type="FunFam" id="3.30.420.40:FF:000068">
    <property type="entry name" value="Ectonucleoside triphosphate diphosphohydrolase 1"/>
    <property type="match status" value="1"/>
</dbReference>
<keyword evidence="6" id="KW-1133">Transmembrane helix</keyword>
<evidence type="ECO:0000256" key="6">
    <source>
        <dbReference type="SAM" id="Phobius"/>
    </source>
</evidence>
<accession>A0A8B9FUI1</accession>
<reference evidence="7" key="1">
    <citation type="submission" date="2025-08" db="UniProtKB">
        <authorList>
            <consortium name="Ensembl"/>
        </authorList>
    </citation>
    <scope>IDENTIFICATION</scope>
</reference>
<evidence type="ECO:0000256" key="2">
    <source>
        <dbReference type="ARBA" id="ARBA00022801"/>
    </source>
</evidence>
<keyword evidence="6" id="KW-0472">Membrane</keyword>
<evidence type="ECO:0000256" key="1">
    <source>
        <dbReference type="ARBA" id="ARBA00009283"/>
    </source>
</evidence>
<dbReference type="GO" id="GO:0005886">
    <property type="term" value="C:plasma membrane"/>
    <property type="evidence" value="ECO:0007669"/>
    <property type="project" value="TreeGrafter"/>
</dbReference>